<evidence type="ECO:0000256" key="5">
    <source>
        <dbReference type="ARBA" id="ARBA00022490"/>
    </source>
</evidence>
<comment type="similarity">
    <text evidence="3">Belongs to the arrestin family.</text>
</comment>
<sequence length="1836" mass="207304">IYPPLETDRPLTRLQERLIRKLGTNAYPFYFEVPPHCPASVSLQPAPGDTGKPCGVDYELKAFVGESQEDKPHKRNSVRLAIRKIMYAPSKLGEQPSIEVSKEYILKPNKIHLEASLDKELYHHGESLSVNVHIANNSSKTVKKIKVSVRQFADICLFSTAQYKCTVAEVESEEYSVGPGFTLSKVFTIKPLLKHNKHKRGLALDGQLKHEDTNLASSTIDGCQVAPGFTLSKVFTLTPLLANNKDKWGLALDGQLKHEDTNLASSTLIADPSQRENLGIIVQYKVKVKLCITPLGGDLVAELPFILMHPKPDDDEPVIGDRSPGRTVNSADRKHSYQAGHEMGSNSNNGDAHASKEDGPNLIQLDGKMNEKKWMNCVMWLVKTTEGNYNIPDELIHCYRGNGTLPGPPHTLPFLLELIRKIERYNPTMLDIRMLSAELIHRLRVDGIEKVPGVAETQWVTPHSPRGIMVPKYALQRQLVSNVPGRIDFDAFLTPFEICNLHRMLSSSVEPYQREDERITCPITLMSNDGNAQAPWITQNKSQKSNSNQTTFARPLSRCPLERGTCHTTDYGTISPGVVIMSITAGLEPQNVLLSEFVTAYKKKNPYENLETMDKTDTRKQLEKLFASLESIDNMYAAGLAGDLAEVCLYQGPSLMRDVVIGLAGSWNDTYFPRARYLSENHGGRWEMTDSEILAGIDGFFLAQETPELYKRLRRLRLSQVLEMFYSDRGIPVTAIETISHRRRIGQGHGKRPKTGALQSTARENESTERGQFNAKAIGGSRFHAVFDGEEIEEEPTQKQSVDVTRACQRKEILRSIETDKLKQETYKFVELLQYTTGSVIVDDLLMQNICNATVDKFVDQAKLLLDTVADCPTMSGSGKFIVKPNVDLTVVLDGSLPQQLSLSRSFASIVTTLAAQMDAERSNFTVGSNAPVVLVFAQSHRITNTDFESARRMLRGSFEQFPDLYFGFITNDPATFRQLTNFNDTTHSRTVDEHYYIVEAAQTSIVSFSNELTQMLHAVPQRLMAPNCHTDNNRDYWRANVVREEYEQYLTPGVELRYRLGQLFLRNSENVRVQFMNTHYGEFTVCEGRNHRVAPEHCQTTGPGEESLWFNHTRPCDGIMDHACRALYYTVRLESSNVMCNENDCRYPDQVRFVIRHEGIRCMGDGSSAERIYLLQSFWMILGIGSIVRLFIFKPRWRALKIVRLVNAIKQMLNLNQPITKAISAEPVWKLLIYDRAGQDIISPLISIRELREMGITLHIQLHSDRDSIPDVPAIYFCAATEENLGRIAQDFQNGLYDVYHLNFIAPISRQKLEDLAAAALQAGCVANIHKVYDQYLNFITLEDDMFVLKHQNSDALSYYAINRANTQDVEMENIMDSIVDSLFAVFVTLGTVPIIRCPKNSAAEMVARKLEKKLRENLWDARNNLFHMDATQTGAFSFQRPLLVLLDRSIDMATPLHHTWTYQALAHDVLELALNRVVVEEDPSADQQLYGATGAKPKMKACDLDSRDRFWCTHKGSPFPTVAEAIQEELEQYRSSEEEIKKLKTTMGIDGESDVAFSMVNDNTAKLTSAVNSLPQLLEKKRLIDMHTKIATSILNYIKARRLDSFFELEEKIMSKQALDRALIELLKDPEFGLPEDKMRLFIIYYICSNVTEAEFKRLEETLKECECDLSPLPYIQRWKSIMKSTLTNSNQYEGSGTKTVSMFSKLVSQGSSFVMEGVKNLVVKRHNLPVTKITEQLMECRSGGSEVDDYLYLDPKLLKGSDVVPKNRAAFQDAIVFVVGGGNYIEYQNLVDFIKSKQSTNSIRRIIYGASTLTNAKQFLKQLSLLGQEIAGA</sequence>
<dbReference type="SMART" id="SM01017">
    <property type="entry name" value="Arrestin_C"/>
    <property type="match status" value="1"/>
</dbReference>
<keyword evidence="5" id="KW-0963">Cytoplasm</keyword>
<proteinExistence type="inferred from homology"/>
<keyword evidence="13" id="KW-1185">Reference proteome</keyword>
<evidence type="ECO:0000256" key="8">
    <source>
        <dbReference type="ARBA" id="ARBA00056448"/>
    </source>
</evidence>
<evidence type="ECO:0000256" key="7">
    <source>
        <dbReference type="ARBA" id="ARBA00023136"/>
    </source>
</evidence>
<comment type="subcellular location">
    <subcellularLocation>
        <location evidence="2">Cytoplasm</location>
    </subcellularLocation>
    <subcellularLocation>
        <location evidence="1">Membrane</location>
        <topology evidence="1">Peripheral membrane protein</topology>
    </subcellularLocation>
</comment>
<dbReference type="FunFam" id="3.40.50.2060:FF:000002">
    <property type="entry name" value="sec1 family domain-containing protein 1"/>
    <property type="match status" value="1"/>
</dbReference>
<dbReference type="STRING" id="112268.A0A182W1P6"/>
<evidence type="ECO:0000259" key="11">
    <source>
        <dbReference type="SMART" id="SM01017"/>
    </source>
</evidence>
<dbReference type="Gene3D" id="2.60.40.640">
    <property type="match status" value="2"/>
</dbReference>
<evidence type="ECO:0000256" key="3">
    <source>
        <dbReference type="ARBA" id="ARBA00005298"/>
    </source>
</evidence>
<dbReference type="PANTHER" id="PTHR11792:SF17">
    <property type="entry name" value="KURTZ ARRESTIN"/>
    <property type="match status" value="1"/>
</dbReference>
<dbReference type="GO" id="GO:0007165">
    <property type="term" value="P:signal transduction"/>
    <property type="evidence" value="ECO:0007669"/>
    <property type="project" value="InterPro"/>
</dbReference>
<dbReference type="PANTHER" id="PTHR11792">
    <property type="entry name" value="ARRESTIN"/>
    <property type="match status" value="1"/>
</dbReference>
<evidence type="ECO:0000256" key="1">
    <source>
        <dbReference type="ARBA" id="ARBA00004170"/>
    </source>
</evidence>
<name>A0A182W1P6_9DIPT</name>
<evidence type="ECO:0000313" key="13">
    <source>
        <dbReference type="Proteomes" id="UP000075920"/>
    </source>
</evidence>
<comment type="function">
    <text evidence="8">Non-vital for development.</text>
</comment>
<dbReference type="GO" id="GO:0002031">
    <property type="term" value="P:G protein-coupled receptor internalization"/>
    <property type="evidence" value="ECO:0007669"/>
    <property type="project" value="TreeGrafter"/>
</dbReference>
<dbReference type="InterPro" id="IPR027482">
    <property type="entry name" value="Sec1-like_dom2"/>
</dbReference>
<dbReference type="Pfam" id="PF02752">
    <property type="entry name" value="Arrestin_C"/>
    <property type="match status" value="1"/>
</dbReference>
<dbReference type="Gene3D" id="2.60.40.840">
    <property type="match status" value="1"/>
</dbReference>
<evidence type="ECO:0000256" key="6">
    <source>
        <dbReference type="ARBA" id="ARBA00022606"/>
    </source>
</evidence>
<feature type="region of interest" description="Disordered" evidence="10">
    <location>
        <begin position="744"/>
        <end position="770"/>
    </location>
</feature>
<feature type="domain" description="Arrestin C-terminal-like" evidence="11">
    <location>
        <begin position="107"/>
        <end position="312"/>
    </location>
</feature>
<dbReference type="Gene3D" id="1.25.40.60">
    <property type="match status" value="1"/>
</dbReference>
<keyword evidence="6" id="KW-0716">Sensory transduction</keyword>
<dbReference type="GO" id="GO:0001664">
    <property type="term" value="F:G protein-coupled receptor binding"/>
    <property type="evidence" value="ECO:0007669"/>
    <property type="project" value="TreeGrafter"/>
</dbReference>
<accession>A0A182W1P6</accession>
<dbReference type="FunFam" id="1.25.40.60:FF:000002">
    <property type="entry name" value="Sec1 family domain containing 1"/>
    <property type="match status" value="1"/>
</dbReference>
<dbReference type="InterPro" id="IPR011022">
    <property type="entry name" value="Arrestin_C-like"/>
</dbReference>
<dbReference type="InterPro" id="IPR000698">
    <property type="entry name" value="Arrestin"/>
</dbReference>
<dbReference type="InterPro" id="IPR014752">
    <property type="entry name" value="Arrestin-like_C"/>
</dbReference>
<reference evidence="12" key="2">
    <citation type="submission" date="2020-05" db="UniProtKB">
        <authorList>
            <consortium name="EnsemblMetazoa"/>
        </authorList>
    </citation>
    <scope>IDENTIFICATION</scope>
    <source>
        <strain evidence="12">MINIMUS1</strain>
    </source>
</reference>
<feature type="region of interest" description="Disordered" evidence="10">
    <location>
        <begin position="311"/>
        <end position="362"/>
    </location>
</feature>
<dbReference type="GO" id="GO:0005737">
    <property type="term" value="C:cytoplasm"/>
    <property type="evidence" value="ECO:0007669"/>
    <property type="project" value="UniProtKB-SubCell"/>
</dbReference>
<dbReference type="InterPro" id="IPR011021">
    <property type="entry name" value="Arrestin-like_N"/>
</dbReference>
<dbReference type="Proteomes" id="UP000075920">
    <property type="component" value="Unassembled WGS sequence"/>
</dbReference>
<dbReference type="SUPFAM" id="SSF81296">
    <property type="entry name" value="E set domains"/>
    <property type="match status" value="3"/>
</dbReference>
<feature type="compositionally biased region" description="Basic residues" evidence="10">
    <location>
        <begin position="744"/>
        <end position="754"/>
    </location>
</feature>
<dbReference type="Pfam" id="PF00339">
    <property type="entry name" value="Arrestin_N"/>
    <property type="match status" value="1"/>
</dbReference>
<dbReference type="SUPFAM" id="SSF56815">
    <property type="entry name" value="Sec1/munc18-like (SM) proteins"/>
    <property type="match status" value="1"/>
</dbReference>
<dbReference type="Gene3D" id="3.40.50.1910">
    <property type="match status" value="1"/>
</dbReference>
<evidence type="ECO:0000256" key="9">
    <source>
        <dbReference type="ARBA" id="ARBA00073989"/>
    </source>
</evidence>
<keyword evidence="7" id="KW-0472">Membrane</keyword>
<evidence type="ECO:0000256" key="4">
    <source>
        <dbReference type="ARBA" id="ARBA00009884"/>
    </source>
</evidence>
<evidence type="ECO:0000256" key="2">
    <source>
        <dbReference type="ARBA" id="ARBA00004496"/>
    </source>
</evidence>
<comment type="similarity">
    <text evidence="4">Belongs to the STXBP/unc-18/SEC1 family.</text>
</comment>
<dbReference type="InterPro" id="IPR043127">
    <property type="entry name" value="Sec-1-like_dom3a"/>
</dbReference>
<dbReference type="Gene3D" id="3.40.50.2060">
    <property type="match status" value="1"/>
</dbReference>
<dbReference type="EnsemblMetazoa" id="AMIN004256-RA">
    <property type="protein sequence ID" value="AMIN004256-PA"/>
    <property type="gene ID" value="AMIN004256"/>
</dbReference>
<dbReference type="InterPro" id="IPR014756">
    <property type="entry name" value="Ig_E-set"/>
</dbReference>
<protein>
    <recommendedName>
        <fullName evidence="9">Protein sly1 homolog</fullName>
    </recommendedName>
</protein>
<dbReference type="VEuPathDB" id="VectorBase:AMIN004256"/>
<dbReference type="InterPro" id="IPR043154">
    <property type="entry name" value="Sec-1-like_dom1"/>
</dbReference>
<dbReference type="Gene3D" id="3.90.830.10">
    <property type="entry name" value="Syntaxin Binding Protein 1, Chain A, domain 2"/>
    <property type="match status" value="1"/>
</dbReference>
<dbReference type="GO" id="GO:0016020">
    <property type="term" value="C:membrane"/>
    <property type="evidence" value="ECO:0007669"/>
    <property type="project" value="UniProtKB-SubCell"/>
</dbReference>
<organism evidence="12 13">
    <name type="scientific">Anopheles minimus</name>
    <dbReference type="NCBI Taxonomy" id="112268"/>
    <lineage>
        <taxon>Eukaryota</taxon>
        <taxon>Metazoa</taxon>
        <taxon>Ecdysozoa</taxon>
        <taxon>Arthropoda</taxon>
        <taxon>Hexapoda</taxon>
        <taxon>Insecta</taxon>
        <taxon>Pterygota</taxon>
        <taxon>Neoptera</taxon>
        <taxon>Endopterygota</taxon>
        <taxon>Diptera</taxon>
        <taxon>Nematocera</taxon>
        <taxon>Culicoidea</taxon>
        <taxon>Culicidae</taxon>
        <taxon>Anophelinae</taxon>
        <taxon>Anopheles</taxon>
    </lineage>
</organism>
<dbReference type="InterPro" id="IPR036045">
    <property type="entry name" value="Sec1-like_sf"/>
</dbReference>
<dbReference type="InterPro" id="IPR001619">
    <property type="entry name" value="Sec1-like"/>
</dbReference>
<dbReference type="Pfam" id="PF00995">
    <property type="entry name" value="Sec1"/>
    <property type="match status" value="1"/>
</dbReference>
<dbReference type="InterPro" id="IPR014753">
    <property type="entry name" value="Arrestin_N"/>
</dbReference>
<reference evidence="13" key="1">
    <citation type="submission" date="2013-03" db="EMBL/GenBank/DDBJ databases">
        <title>The Genome Sequence of Anopheles minimus MINIMUS1.</title>
        <authorList>
            <consortium name="The Broad Institute Genomics Platform"/>
            <person name="Neafsey D.E."/>
            <person name="Walton C."/>
            <person name="Walker B."/>
            <person name="Young S.K."/>
            <person name="Zeng Q."/>
            <person name="Gargeya S."/>
            <person name="Fitzgerald M."/>
            <person name="Haas B."/>
            <person name="Abouelleil A."/>
            <person name="Allen A.W."/>
            <person name="Alvarado L."/>
            <person name="Arachchi H.M."/>
            <person name="Berlin A.M."/>
            <person name="Chapman S.B."/>
            <person name="Gainer-Dewar J."/>
            <person name="Goldberg J."/>
            <person name="Griggs A."/>
            <person name="Gujja S."/>
            <person name="Hansen M."/>
            <person name="Howarth C."/>
            <person name="Imamovic A."/>
            <person name="Ireland A."/>
            <person name="Larimer J."/>
            <person name="McCowan C."/>
            <person name="Murphy C."/>
            <person name="Pearson M."/>
            <person name="Poon T.W."/>
            <person name="Priest M."/>
            <person name="Roberts A."/>
            <person name="Saif S."/>
            <person name="Shea T."/>
            <person name="Sisk P."/>
            <person name="Sykes S."/>
            <person name="Wortman J."/>
            <person name="Nusbaum C."/>
            <person name="Birren B."/>
        </authorList>
    </citation>
    <scope>NUCLEOTIDE SEQUENCE [LARGE SCALE GENOMIC DNA]</scope>
    <source>
        <strain evidence="13">MINIMUS1</strain>
    </source>
</reference>
<evidence type="ECO:0000256" key="10">
    <source>
        <dbReference type="SAM" id="MobiDB-lite"/>
    </source>
</evidence>
<evidence type="ECO:0000313" key="12">
    <source>
        <dbReference type="EnsemblMetazoa" id="AMIN004256-PA"/>
    </source>
</evidence>
<dbReference type="PRINTS" id="PR00309">
    <property type="entry name" value="ARRESTIN"/>
</dbReference>